<evidence type="ECO:0000256" key="5">
    <source>
        <dbReference type="SAM" id="MobiDB-lite"/>
    </source>
</evidence>
<dbReference type="InterPro" id="IPR035914">
    <property type="entry name" value="Sperma_CUB_dom_sf"/>
</dbReference>
<proteinExistence type="predicted"/>
<dbReference type="CDD" id="cd00041">
    <property type="entry name" value="CUB"/>
    <property type="match status" value="1"/>
</dbReference>
<dbReference type="InterPro" id="IPR006585">
    <property type="entry name" value="FTP1"/>
</dbReference>
<dbReference type="SUPFAM" id="SSF49854">
    <property type="entry name" value="Spermadhesin, CUB domain"/>
    <property type="match status" value="1"/>
</dbReference>
<evidence type="ECO:0000256" key="3">
    <source>
        <dbReference type="ARBA" id="ARBA00023157"/>
    </source>
</evidence>
<dbReference type="OrthoDB" id="6337382at2759"/>
<dbReference type="InterPro" id="IPR008979">
    <property type="entry name" value="Galactose-bd-like_sf"/>
</dbReference>
<dbReference type="PROSITE" id="PS50041">
    <property type="entry name" value="C_TYPE_LECTIN_2"/>
    <property type="match status" value="2"/>
</dbReference>
<dbReference type="SMART" id="SM00042">
    <property type="entry name" value="CUB"/>
    <property type="match status" value="1"/>
</dbReference>
<feature type="domain" description="CUB" evidence="6">
    <location>
        <begin position="448"/>
        <end position="557"/>
    </location>
</feature>
<gene>
    <name evidence="9" type="primary">LOC118413777</name>
</gene>
<dbReference type="Pfam" id="PF00431">
    <property type="entry name" value="CUB"/>
    <property type="match status" value="1"/>
</dbReference>
<feature type="region of interest" description="Disordered" evidence="5">
    <location>
        <begin position="42"/>
        <end position="71"/>
    </location>
</feature>
<dbReference type="InterPro" id="IPR016186">
    <property type="entry name" value="C-type_lectin-like/link_sf"/>
</dbReference>
<dbReference type="Gene3D" id="2.60.120.260">
    <property type="entry name" value="Galactose-binding domain-like"/>
    <property type="match status" value="1"/>
</dbReference>
<keyword evidence="8" id="KW-1185">Reference proteome</keyword>
<name>A0A9J7MMD3_BRAFL</name>
<feature type="domain" description="C-type lectin" evidence="7">
    <location>
        <begin position="318"/>
        <end position="431"/>
    </location>
</feature>
<dbReference type="PROSITE" id="PS01180">
    <property type="entry name" value="CUB"/>
    <property type="match status" value="1"/>
</dbReference>
<evidence type="ECO:0000256" key="1">
    <source>
        <dbReference type="ARBA" id="ARBA00022723"/>
    </source>
</evidence>
<dbReference type="PANTHER" id="PTHR22801:SF63">
    <property type="entry name" value="C-TYPE LECTIN DOMAIN-CONTAINING PROTEIN"/>
    <property type="match status" value="1"/>
</dbReference>
<dbReference type="Pfam" id="PF00059">
    <property type="entry name" value="Lectin_C"/>
    <property type="match status" value="2"/>
</dbReference>
<dbReference type="SUPFAM" id="SSF49785">
    <property type="entry name" value="Galactose-binding domain-like"/>
    <property type="match status" value="1"/>
</dbReference>
<dbReference type="InterPro" id="IPR050801">
    <property type="entry name" value="Ca-Dep_Lectins_ImmuneDev"/>
</dbReference>
<keyword evidence="1" id="KW-0479">Metal-binding</keyword>
<evidence type="ECO:0000313" key="8">
    <source>
        <dbReference type="Proteomes" id="UP000001554"/>
    </source>
</evidence>
<dbReference type="CDD" id="cd00037">
    <property type="entry name" value="CLECT"/>
    <property type="match status" value="2"/>
</dbReference>
<dbReference type="Proteomes" id="UP000001554">
    <property type="component" value="Chromosome 4"/>
</dbReference>
<reference evidence="9" key="2">
    <citation type="submission" date="2025-08" db="UniProtKB">
        <authorList>
            <consortium name="RefSeq"/>
        </authorList>
    </citation>
    <scope>IDENTIFICATION</scope>
    <source>
        <strain evidence="9">S238N-H82</strain>
        <tissue evidence="9">Testes</tissue>
    </source>
</reference>
<accession>A0A9J7MMD3</accession>
<dbReference type="PANTHER" id="PTHR22801">
    <property type="entry name" value="LITHOSTATHINE"/>
    <property type="match status" value="1"/>
</dbReference>
<dbReference type="RefSeq" id="XP_035673202.1">
    <property type="nucleotide sequence ID" value="XM_035817309.1"/>
</dbReference>
<evidence type="ECO:0000256" key="4">
    <source>
        <dbReference type="PROSITE-ProRule" id="PRU00059"/>
    </source>
</evidence>
<evidence type="ECO:0000259" key="6">
    <source>
        <dbReference type="PROSITE" id="PS01180"/>
    </source>
</evidence>
<dbReference type="FunFam" id="3.10.100.10:FF:000239">
    <property type="match status" value="1"/>
</dbReference>
<dbReference type="SMART" id="SM00607">
    <property type="entry name" value="FTP"/>
    <property type="match status" value="1"/>
</dbReference>
<dbReference type="Gene3D" id="3.10.100.10">
    <property type="entry name" value="Mannose-Binding Protein A, subunit A"/>
    <property type="match status" value="2"/>
</dbReference>
<feature type="domain" description="C-type lectin" evidence="7">
    <location>
        <begin position="191"/>
        <end position="303"/>
    </location>
</feature>
<reference evidence="8" key="1">
    <citation type="journal article" date="2020" name="Nat. Ecol. Evol.">
        <title>Deeply conserved synteny resolves early events in vertebrate evolution.</title>
        <authorList>
            <person name="Simakov O."/>
            <person name="Marletaz F."/>
            <person name="Yue J.X."/>
            <person name="O'Connell B."/>
            <person name="Jenkins J."/>
            <person name="Brandt A."/>
            <person name="Calef R."/>
            <person name="Tung C.H."/>
            <person name="Huang T.K."/>
            <person name="Schmutz J."/>
            <person name="Satoh N."/>
            <person name="Yu J.K."/>
            <person name="Putnam N.H."/>
            <person name="Green R.E."/>
            <person name="Rokhsar D.S."/>
        </authorList>
    </citation>
    <scope>NUCLEOTIDE SEQUENCE [LARGE SCALE GENOMIC DNA]</scope>
    <source>
        <strain evidence="8">S238N-H82</strain>
    </source>
</reference>
<sequence>MFVKSDHFNADEITGSFFIRYHGVWRASPNVHVSCTVENVARGKPASQSSTDGSNNADLAVDGEKGTSVPEGQCTLTNAETGPWWQVDLGRDWPVSTVRVLNRGDCCGRLLQNFEVRIKGEWQSWESSEICGTPYDQKPANGQSITVDCRRPIVGRHVRIQLPERSDTDVLSVCEVEVFPGLGCPAGYVVHGGICYKPNETPMTHADAQATCQEDGGTLAMPRHRHTNQFLTDTAIREDTQSDYWIGLSNQNESWAWRDGNLLCGFRGWGAGMPSTSNSCAVLRLDGNWKDEPCEATAKFFCQVQTAVDLATVGYQPYGGAFLSAFLIETTFEEAKVACDQFGGGRLAQPTTKEFNDRLMSVAGEASADGSFWIGLKMYEDFWSWSDGTPSETSYSSWAPGEPSGEGCVTTTPAGEWSVKDCDETAFYVCQIGDESLCEMEPHTTVRCGGKVSGSFGHISSPGYGQHLNIPADLDCEWKITVPTGMVIKFTVEDFQMGPNGFLEIFDFCPYGRSVKILSGSVESSLDITNNAHEAFLEFSSNGLQITHGFNISYRGIYYFHQ</sequence>
<protein>
    <submittedName>
        <fullName evidence="9">Uncharacterized protein LOC118413777</fullName>
    </submittedName>
</protein>
<keyword evidence="3" id="KW-1015">Disulfide bond</keyword>
<dbReference type="OMA" id="KCEAESM"/>
<dbReference type="KEGG" id="bfo:118413777"/>
<dbReference type="Gene3D" id="2.60.120.290">
    <property type="entry name" value="Spermadhesin, CUB domain"/>
    <property type="match status" value="1"/>
</dbReference>
<dbReference type="Pfam" id="PF22633">
    <property type="entry name" value="F5_F8_type_C_2"/>
    <property type="match status" value="1"/>
</dbReference>
<dbReference type="SUPFAM" id="SSF56436">
    <property type="entry name" value="C-type lectin-like"/>
    <property type="match status" value="2"/>
</dbReference>
<dbReference type="InterPro" id="IPR016187">
    <property type="entry name" value="CTDL_fold"/>
</dbReference>
<comment type="caution">
    <text evidence="4">Lacks conserved residue(s) required for the propagation of feature annotation.</text>
</comment>
<keyword evidence="2" id="KW-0106">Calcium</keyword>
<evidence type="ECO:0000313" key="9">
    <source>
        <dbReference type="RefSeq" id="XP_035673202.1"/>
    </source>
</evidence>
<dbReference type="GO" id="GO:0046872">
    <property type="term" value="F:metal ion binding"/>
    <property type="evidence" value="ECO:0007669"/>
    <property type="project" value="UniProtKB-KW"/>
</dbReference>
<organism evidence="8 9">
    <name type="scientific">Branchiostoma floridae</name>
    <name type="common">Florida lancelet</name>
    <name type="synonym">Amphioxus</name>
    <dbReference type="NCBI Taxonomy" id="7739"/>
    <lineage>
        <taxon>Eukaryota</taxon>
        <taxon>Metazoa</taxon>
        <taxon>Chordata</taxon>
        <taxon>Cephalochordata</taxon>
        <taxon>Leptocardii</taxon>
        <taxon>Amphioxiformes</taxon>
        <taxon>Branchiostomatidae</taxon>
        <taxon>Branchiostoma</taxon>
    </lineage>
</organism>
<dbReference type="InterPro" id="IPR001304">
    <property type="entry name" value="C-type_lectin-like"/>
</dbReference>
<dbReference type="AlphaFoldDB" id="A0A9J7MMD3"/>
<evidence type="ECO:0000259" key="7">
    <source>
        <dbReference type="PROSITE" id="PS50041"/>
    </source>
</evidence>
<feature type="compositionally biased region" description="Polar residues" evidence="5">
    <location>
        <begin position="46"/>
        <end position="57"/>
    </location>
</feature>
<evidence type="ECO:0000256" key="2">
    <source>
        <dbReference type="ARBA" id="ARBA00022837"/>
    </source>
</evidence>
<dbReference type="FunFam" id="2.60.120.260:FF:000105">
    <property type="entry name" value="Sushi, von Willebrand factor type A, EGF and pentraxin domain-containing protein 1"/>
    <property type="match status" value="1"/>
</dbReference>
<dbReference type="InterPro" id="IPR000859">
    <property type="entry name" value="CUB_dom"/>
</dbReference>
<dbReference type="GeneID" id="118413777"/>
<dbReference type="SMART" id="SM00034">
    <property type="entry name" value="CLECT"/>
    <property type="match status" value="2"/>
</dbReference>